<reference evidence="2 3" key="1">
    <citation type="submission" date="2020-07" db="EMBL/GenBank/DDBJ databases">
        <title>Luteimonas sp. SJ-92.</title>
        <authorList>
            <person name="Huang X.-X."/>
            <person name="Xu L."/>
            <person name="Sun J.-Q."/>
        </authorList>
    </citation>
    <scope>NUCLEOTIDE SEQUENCE [LARGE SCALE GENOMIC DNA]</scope>
    <source>
        <strain evidence="2 3">SJ-92</strain>
    </source>
</reference>
<proteinExistence type="predicted"/>
<organism evidence="2 3">
    <name type="scientific">Luteimonas salinisoli</name>
    <dbReference type="NCBI Taxonomy" id="2752307"/>
    <lineage>
        <taxon>Bacteria</taxon>
        <taxon>Pseudomonadati</taxon>
        <taxon>Pseudomonadota</taxon>
        <taxon>Gammaproteobacteria</taxon>
        <taxon>Lysobacterales</taxon>
        <taxon>Lysobacteraceae</taxon>
        <taxon>Luteimonas</taxon>
    </lineage>
</organism>
<evidence type="ECO:0000256" key="1">
    <source>
        <dbReference type="SAM" id="Phobius"/>
    </source>
</evidence>
<comment type="caution">
    <text evidence="2">The sequence shown here is derived from an EMBL/GenBank/DDBJ whole genome shotgun (WGS) entry which is preliminary data.</text>
</comment>
<keyword evidence="1" id="KW-1133">Transmembrane helix</keyword>
<dbReference type="Proteomes" id="UP000578091">
    <property type="component" value="Unassembled WGS sequence"/>
</dbReference>
<keyword evidence="1" id="KW-0472">Membrane</keyword>
<feature type="transmembrane region" description="Helical" evidence="1">
    <location>
        <begin position="66"/>
        <end position="87"/>
    </location>
</feature>
<feature type="transmembrane region" description="Helical" evidence="1">
    <location>
        <begin position="31"/>
        <end position="54"/>
    </location>
</feature>
<evidence type="ECO:0000313" key="2">
    <source>
        <dbReference type="EMBL" id="NZA24831.1"/>
    </source>
</evidence>
<gene>
    <name evidence="2" type="ORF">H0E84_00380</name>
</gene>
<accession>A0A853J714</accession>
<dbReference type="RefSeq" id="WP_180676642.1">
    <property type="nucleotide sequence ID" value="NZ_JACCKA010000004.1"/>
</dbReference>
<sequence length="127" mass="13777">MRAIDFIYYCCYRWSEKVNGKLYPNKYSASLMVAFIVMLNLGTLLSVGVTFLGLDVLSIPAGRVGAGLFSVAILAVVYGYFSFGGRYLRVLNRFGSSNGWGTKPGTVVALALGISLALLFSTWIVLS</sequence>
<keyword evidence="3" id="KW-1185">Reference proteome</keyword>
<dbReference type="EMBL" id="JACCKA010000004">
    <property type="protein sequence ID" value="NZA24831.1"/>
    <property type="molecule type" value="Genomic_DNA"/>
</dbReference>
<feature type="transmembrane region" description="Helical" evidence="1">
    <location>
        <begin position="107"/>
        <end position="126"/>
    </location>
</feature>
<evidence type="ECO:0000313" key="3">
    <source>
        <dbReference type="Proteomes" id="UP000578091"/>
    </source>
</evidence>
<dbReference type="AlphaFoldDB" id="A0A853J714"/>
<name>A0A853J714_9GAMM</name>
<protein>
    <submittedName>
        <fullName evidence="2">Uncharacterized protein</fullName>
    </submittedName>
</protein>
<keyword evidence="1" id="KW-0812">Transmembrane</keyword>